<comment type="caution">
    <text evidence="1">The sequence shown here is derived from an EMBL/GenBank/DDBJ whole genome shotgun (WGS) entry which is preliminary data.</text>
</comment>
<protein>
    <submittedName>
        <fullName evidence="1">Uncharacterized protein</fullName>
    </submittedName>
</protein>
<gene>
    <name evidence="1" type="ORF">COA96_15865</name>
</gene>
<name>A0A2A5AN49_9GAMM</name>
<dbReference type="Proteomes" id="UP000218327">
    <property type="component" value="Unassembled WGS sequence"/>
</dbReference>
<dbReference type="EMBL" id="NVVJ01000080">
    <property type="protein sequence ID" value="PCJ20266.1"/>
    <property type="molecule type" value="Genomic_DNA"/>
</dbReference>
<proteinExistence type="predicted"/>
<accession>A0A2A5AN49</accession>
<evidence type="ECO:0000313" key="2">
    <source>
        <dbReference type="Proteomes" id="UP000218327"/>
    </source>
</evidence>
<organism evidence="1 2">
    <name type="scientific">SAR86 cluster bacterium</name>
    <dbReference type="NCBI Taxonomy" id="2030880"/>
    <lineage>
        <taxon>Bacteria</taxon>
        <taxon>Pseudomonadati</taxon>
        <taxon>Pseudomonadota</taxon>
        <taxon>Gammaproteobacteria</taxon>
        <taxon>SAR86 cluster</taxon>
    </lineage>
</organism>
<reference evidence="2" key="1">
    <citation type="submission" date="2017-08" db="EMBL/GenBank/DDBJ databases">
        <title>A dynamic microbial community with high functional redundancy inhabits the cold, oxic subseafloor aquifer.</title>
        <authorList>
            <person name="Tully B.J."/>
            <person name="Wheat C.G."/>
            <person name="Glazer B.T."/>
            <person name="Huber J.A."/>
        </authorList>
    </citation>
    <scope>NUCLEOTIDE SEQUENCE [LARGE SCALE GENOMIC DNA]</scope>
</reference>
<sequence length="238" mass="26175">MPKVVDYPRASLSNAVEIANVVYDLGGKSSMHTCADKMGKSVSGAFKALISAADKFELINNQRGELTCTELFNQYKHAYSEEEEQSLLQKAFLSSGVFANLYDRFRGHKVPTDILDRMLVREFNVPPQLASRISGYFIKGAREVGLLDVDNQLLDSESKPQDECIQSDDSDISIQGQGLDRIDAEAEISLSNSDVYSIRFVGPGLNTIIEVTEGCDLLIVDAVLNKIKMKLGLSGDDL</sequence>
<dbReference type="AlphaFoldDB" id="A0A2A5AN49"/>
<evidence type="ECO:0000313" key="1">
    <source>
        <dbReference type="EMBL" id="PCJ20266.1"/>
    </source>
</evidence>